<keyword evidence="5" id="KW-1185">Reference proteome</keyword>
<feature type="domain" description="EamA" evidence="3">
    <location>
        <begin position="137"/>
        <end position="274"/>
    </location>
</feature>
<sequence length="280" mass="28880">MQAIRPMPSALVSLVASTLLAGTLALVFELDAIIALPAIAMVWLLGNGILTYMGGRSQQYIAISMVGASRVTPIVGSAALFSALYAITLTRLGVPGFNEHLTPMLGVGTVVVVVGLALTGGNFLRHSWGSDWKSVAGYGLAVLAAACYGASTLSGRVLSLQFGSPLIMAAGSMFFATLVLSPLFGREAVQKSTSSGWAPLFVLLAGFAAACAVISLYFAVTREGSSILVIAPVVSCNPLVTLVMARLFLRRTETITKELVIGTLMAIAGVAMVVVGGLIA</sequence>
<protein>
    <recommendedName>
        <fullName evidence="3">EamA domain-containing protein</fullName>
    </recommendedName>
</protein>
<proteinExistence type="predicted"/>
<dbReference type="Proteomes" id="UP001174909">
    <property type="component" value="Unassembled WGS sequence"/>
</dbReference>
<keyword evidence="2" id="KW-0732">Signal</keyword>
<evidence type="ECO:0000313" key="5">
    <source>
        <dbReference type="Proteomes" id="UP001174909"/>
    </source>
</evidence>
<dbReference type="EMBL" id="CASHTH010004034">
    <property type="protein sequence ID" value="CAI8052721.1"/>
    <property type="molecule type" value="Genomic_DNA"/>
</dbReference>
<feature type="transmembrane region" description="Helical" evidence="1">
    <location>
        <begin position="259"/>
        <end position="279"/>
    </location>
</feature>
<keyword evidence="1" id="KW-0472">Membrane</keyword>
<evidence type="ECO:0000256" key="2">
    <source>
        <dbReference type="SAM" id="SignalP"/>
    </source>
</evidence>
<reference evidence="4" key="1">
    <citation type="submission" date="2023-03" db="EMBL/GenBank/DDBJ databases">
        <authorList>
            <person name="Steffen K."/>
            <person name="Cardenas P."/>
        </authorList>
    </citation>
    <scope>NUCLEOTIDE SEQUENCE</scope>
</reference>
<dbReference type="AlphaFoldDB" id="A0AA35XHN2"/>
<feature type="transmembrane region" description="Helical" evidence="1">
    <location>
        <begin position="35"/>
        <end position="53"/>
    </location>
</feature>
<dbReference type="Pfam" id="PF00892">
    <property type="entry name" value="EamA"/>
    <property type="match status" value="1"/>
</dbReference>
<dbReference type="InterPro" id="IPR037185">
    <property type="entry name" value="EmrE-like"/>
</dbReference>
<evidence type="ECO:0000313" key="4">
    <source>
        <dbReference type="EMBL" id="CAI8052721.1"/>
    </source>
</evidence>
<feature type="transmembrane region" description="Helical" evidence="1">
    <location>
        <begin position="135"/>
        <end position="154"/>
    </location>
</feature>
<name>A0AA35XHN2_GEOBA</name>
<dbReference type="InterPro" id="IPR000620">
    <property type="entry name" value="EamA_dom"/>
</dbReference>
<dbReference type="SUPFAM" id="SSF103481">
    <property type="entry name" value="Multidrug resistance efflux transporter EmrE"/>
    <property type="match status" value="2"/>
</dbReference>
<gene>
    <name evidence="4" type="ORF">GBAR_LOCUS28843</name>
</gene>
<feature type="transmembrane region" description="Helical" evidence="1">
    <location>
        <begin position="74"/>
        <end position="94"/>
    </location>
</feature>
<feature type="chain" id="PRO_5041366341" description="EamA domain-containing protein" evidence="2">
    <location>
        <begin position="26"/>
        <end position="280"/>
    </location>
</feature>
<feature type="transmembrane region" description="Helical" evidence="1">
    <location>
        <begin position="166"/>
        <end position="185"/>
    </location>
</feature>
<dbReference type="GO" id="GO:0016020">
    <property type="term" value="C:membrane"/>
    <property type="evidence" value="ECO:0007669"/>
    <property type="project" value="InterPro"/>
</dbReference>
<keyword evidence="1" id="KW-1133">Transmembrane helix</keyword>
<evidence type="ECO:0000256" key="1">
    <source>
        <dbReference type="SAM" id="Phobius"/>
    </source>
</evidence>
<evidence type="ECO:0000259" key="3">
    <source>
        <dbReference type="Pfam" id="PF00892"/>
    </source>
</evidence>
<feature type="transmembrane region" description="Helical" evidence="1">
    <location>
        <begin position="197"/>
        <end position="220"/>
    </location>
</feature>
<feature type="transmembrane region" description="Helical" evidence="1">
    <location>
        <begin position="226"/>
        <end position="247"/>
    </location>
</feature>
<comment type="caution">
    <text evidence="4">The sequence shown here is derived from an EMBL/GenBank/DDBJ whole genome shotgun (WGS) entry which is preliminary data.</text>
</comment>
<organism evidence="4 5">
    <name type="scientific">Geodia barretti</name>
    <name type="common">Barrett's horny sponge</name>
    <dbReference type="NCBI Taxonomy" id="519541"/>
    <lineage>
        <taxon>Eukaryota</taxon>
        <taxon>Metazoa</taxon>
        <taxon>Porifera</taxon>
        <taxon>Demospongiae</taxon>
        <taxon>Heteroscleromorpha</taxon>
        <taxon>Tetractinellida</taxon>
        <taxon>Astrophorina</taxon>
        <taxon>Geodiidae</taxon>
        <taxon>Geodia</taxon>
    </lineage>
</organism>
<keyword evidence="1" id="KW-0812">Transmembrane</keyword>
<feature type="transmembrane region" description="Helical" evidence="1">
    <location>
        <begin position="100"/>
        <end position="123"/>
    </location>
</feature>
<accession>A0AA35XHN2</accession>
<feature type="signal peptide" evidence="2">
    <location>
        <begin position="1"/>
        <end position="25"/>
    </location>
</feature>